<proteinExistence type="predicted"/>
<evidence type="ECO:0000256" key="1">
    <source>
        <dbReference type="SAM" id="MobiDB-lite"/>
    </source>
</evidence>
<dbReference type="PANTHER" id="PTHR12121">
    <property type="entry name" value="CARBON CATABOLITE REPRESSOR PROTEIN 4"/>
    <property type="match status" value="1"/>
</dbReference>
<dbReference type="GO" id="GO:0000175">
    <property type="term" value="F:3'-5'-RNA exonuclease activity"/>
    <property type="evidence" value="ECO:0007669"/>
    <property type="project" value="TreeGrafter"/>
</dbReference>
<feature type="region of interest" description="Disordered" evidence="1">
    <location>
        <begin position="12"/>
        <end position="50"/>
    </location>
</feature>
<feature type="compositionally biased region" description="Pro residues" evidence="1">
    <location>
        <begin position="18"/>
        <end position="30"/>
    </location>
</feature>
<dbReference type="InterPro" id="IPR050410">
    <property type="entry name" value="CCR4/nocturin_mRNA_transcr"/>
</dbReference>
<dbReference type="SUPFAM" id="SSF56219">
    <property type="entry name" value="DNase I-like"/>
    <property type="match status" value="1"/>
</dbReference>
<name>A0A5N5H035_9ROSA</name>
<dbReference type="OrthoDB" id="428734at2759"/>
<dbReference type="Gene3D" id="3.60.10.10">
    <property type="entry name" value="Endonuclease/exonuclease/phosphatase"/>
    <property type="match status" value="1"/>
</dbReference>
<dbReference type="AlphaFoldDB" id="A0A5N5H035"/>
<protein>
    <submittedName>
        <fullName evidence="2">Uncharacterized protein</fullName>
    </submittedName>
</protein>
<sequence length="126" mass="13661">MLPLGSMGAICSSQQPYQLPPPPTPPPPLSARPQALAALPPPKTPPSPHHRRLLTVEMQKAESRKLLIGNIHVVYNPTRGEVKLGQAPSFTFMFIHLLISMAKILSERWGNAPVVLCGGFNSTPQV</sequence>
<gene>
    <name evidence="2" type="ORF">D8674_040866</name>
</gene>
<keyword evidence="3" id="KW-1185">Reference proteome</keyword>
<dbReference type="PANTHER" id="PTHR12121:SF82">
    <property type="entry name" value="CARBON CATABOLITE REPRESSOR PROTEIN 4 HOMOLOG 3"/>
    <property type="match status" value="1"/>
</dbReference>
<organism evidence="2 3">
    <name type="scientific">Pyrus ussuriensis x Pyrus communis</name>
    <dbReference type="NCBI Taxonomy" id="2448454"/>
    <lineage>
        <taxon>Eukaryota</taxon>
        <taxon>Viridiplantae</taxon>
        <taxon>Streptophyta</taxon>
        <taxon>Embryophyta</taxon>
        <taxon>Tracheophyta</taxon>
        <taxon>Spermatophyta</taxon>
        <taxon>Magnoliopsida</taxon>
        <taxon>eudicotyledons</taxon>
        <taxon>Gunneridae</taxon>
        <taxon>Pentapetalae</taxon>
        <taxon>rosids</taxon>
        <taxon>fabids</taxon>
        <taxon>Rosales</taxon>
        <taxon>Rosaceae</taxon>
        <taxon>Amygdaloideae</taxon>
        <taxon>Maleae</taxon>
        <taxon>Pyrus</taxon>
    </lineage>
</organism>
<reference evidence="2 3" key="1">
    <citation type="submission" date="2019-09" db="EMBL/GenBank/DDBJ databases">
        <authorList>
            <person name="Ou C."/>
        </authorList>
    </citation>
    <scope>NUCLEOTIDE SEQUENCE [LARGE SCALE GENOMIC DNA]</scope>
    <source>
        <strain evidence="2">S2</strain>
        <tissue evidence="2">Leaf</tissue>
    </source>
</reference>
<reference evidence="2 3" key="2">
    <citation type="submission" date="2019-11" db="EMBL/GenBank/DDBJ databases">
        <title>A de novo genome assembly of a pear dwarfing rootstock.</title>
        <authorList>
            <person name="Wang F."/>
            <person name="Wang J."/>
            <person name="Li S."/>
            <person name="Zhang Y."/>
            <person name="Fang M."/>
            <person name="Ma L."/>
            <person name="Zhao Y."/>
            <person name="Jiang S."/>
        </authorList>
    </citation>
    <scope>NUCLEOTIDE SEQUENCE [LARGE SCALE GENOMIC DNA]</scope>
    <source>
        <strain evidence="2">S2</strain>
        <tissue evidence="2">Leaf</tissue>
    </source>
</reference>
<comment type="caution">
    <text evidence="2">The sequence shown here is derived from an EMBL/GenBank/DDBJ whole genome shotgun (WGS) entry which is preliminary data.</text>
</comment>
<dbReference type="InterPro" id="IPR036691">
    <property type="entry name" value="Endo/exonu/phosph_ase_sf"/>
</dbReference>
<evidence type="ECO:0000313" key="2">
    <source>
        <dbReference type="EMBL" id="KAB2621229.1"/>
    </source>
</evidence>
<dbReference type="Proteomes" id="UP000327157">
    <property type="component" value="Unassembled WGS sequence"/>
</dbReference>
<evidence type="ECO:0000313" key="3">
    <source>
        <dbReference type="Proteomes" id="UP000327157"/>
    </source>
</evidence>
<dbReference type="EMBL" id="SMOL01000235">
    <property type="protein sequence ID" value="KAB2621229.1"/>
    <property type="molecule type" value="Genomic_DNA"/>
</dbReference>
<accession>A0A5N5H035</accession>